<dbReference type="Proteomes" id="UP000327157">
    <property type="component" value="Chromosome 6"/>
</dbReference>
<comment type="caution">
    <text evidence="1">The sequence shown here is derived from an EMBL/GenBank/DDBJ whole genome shotgun (WGS) entry which is preliminary data.</text>
</comment>
<dbReference type="AlphaFoldDB" id="A0A5N5HYM9"/>
<reference evidence="2" key="2">
    <citation type="submission" date="2019-10" db="EMBL/GenBank/DDBJ databases">
        <title>A de novo genome assembly of a pear dwarfing rootstock.</title>
        <authorList>
            <person name="Wang F."/>
            <person name="Wang J."/>
            <person name="Li S."/>
            <person name="Zhang Y."/>
            <person name="Fang M."/>
            <person name="Ma L."/>
            <person name="Zhao Y."/>
            <person name="Jiang S."/>
        </authorList>
    </citation>
    <scope>NUCLEOTIDE SEQUENCE [LARGE SCALE GENOMIC DNA]</scope>
</reference>
<dbReference type="SUPFAM" id="SSF50382">
    <property type="entry name" value="Agglutinin"/>
    <property type="match status" value="1"/>
</dbReference>
<protein>
    <recommendedName>
        <fullName evidence="3">Agglutinin domain-containing protein</fullName>
    </recommendedName>
</protein>
<evidence type="ECO:0008006" key="3">
    <source>
        <dbReference type="Google" id="ProtNLM"/>
    </source>
</evidence>
<proteinExistence type="predicted"/>
<dbReference type="EMBL" id="SMOL01000120">
    <property type="protein sequence ID" value="KAB2631953.1"/>
    <property type="molecule type" value="Genomic_DNA"/>
</dbReference>
<evidence type="ECO:0000313" key="2">
    <source>
        <dbReference type="Proteomes" id="UP000327157"/>
    </source>
</evidence>
<dbReference type="Gene3D" id="2.80.10.50">
    <property type="match status" value="1"/>
</dbReference>
<sequence length="148" mass="16472">MVEQSNYNKKYLHLDGTIGSQKGNLEFIEKDPKYVFEADDASGHVKIKCSENHLYLTGVRSTTGDNSTIWLIVAAAPTITNESDEEHSTLFKLKDFEPTKNTFRVRHVKSNLYLAPRKVRGGSNAVLCAVGTKPDPGNADLFTALRRT</sequence>
<reference evidence="1 2" key="3">
    <citation type="submission" date="2019-11" db="EMBL/GenBank/DDBJ databases">
        <title>A de novo genome assembly of a pear dwarfing rootstock.</title>
        <authorList>
            <person name="Wang F."/>
            <person name="Wang J."/>
            <person name="Li S."/>
            <person name="Zhang Y."/>
            <person name="Fang M."/>
            <person name="Ma L."/>
            <person name="Zhao Y."/>
            <person name="Jiang S."/>
        </authorList>
    </citation>
    <scope>NUCLEOTIDE SEQUENCE [LARGE SCALE GENOMIC DNA]</scope>
    <source>
        <strain evidence="1">S2</strain>
        <tissue evidence="1">Leaf</tissue>
    </source>
</reference>
<keyword evidence="2" id="KW-1185">Reference proteome</keyword>
<dbReference type="InterPro" id="IPR036242">
    <property type="entry name" value="Agglutinin_dom_sf"/>
</dbReference>
<evidence type="ECO:0000313" key="1">
    <source>
        <dbReference type="EMBL" id="KAB2631953.1"/>
    </source>
</evidence>
<name>A0A5N5HYM9_9ROSA</name>
<reference evidence="1 2" key="1">
    <citation type="submission" date="2019-09" db="EMBL/GenBank/DDBJ databases">
        <authorList>
            <person name="Ou C."/>
        </authorList>
    </citation>
    <scope>NUCLEOTIDE SEQUENCE [LARGE SCALE GENOMIC DNA]</scope>
    <source>
        <strain evidence="1">S2</strain>
        <tissue evidence="1">Leaf</tissue>
    </source>
</reference>
<organism evidence="1 2">
    <name type="scientific">Pyrus ussuriensis x Pyrus communis</name>
    <dbReference type="NCBI Taxonomy" id="2448454"/>
    <lineage>
        <taxon>Eukaryota</taxon>
        <taxon>Viridiplantae</taxon>
        <taxon>Streptophyta</taxon>
        <taxon>Embryophyta</taxon>
        <taxon>Tracheophyta</taxon>
        <taxon>Spermatophyta</taxon>
        <taxon>Magnoliopsida</taxon>
        <taxon>eudicotyledons</taxon>
        <taxon>Gunneridae</taxon>
        <taxon>Pentapetalae</taxon>
        <taxon>rosids</taxon>
        <taxon>fabids</taxon>
        <taxon>Rosales</taxon>
        <taxon>Rosaceae</taxon>
        <taxon>Amygdaloideae</taxon>
        <taxon>Maleae</taxon>
        <taxon>Pyrus</taxon>
    </lineage>
</organism>
<accession>A0A5N5HYM9</accession>
<gene>
    <name evidence="1" type="ORF">D8674_028200</name>
</gene>